<dbReference type="OrthoDB" id="6417936at2759"/>
<feature type="non-terminal residue" evidence="3">
    <location>
        <position position="308"/>
    </location>
</feature>
<dbReference type="Proteomes" id="UP000479190">
    <property type="component" value="Unassembled WGS sequence"/>
</dbReference>
<dbReference type="GO" id="GO:0043410">
    <property type="term" value="P:positive regulation of MAPK cascade"/>
    <property type="evidence" value="ECO:0007669"/>
    <property type="project" value="TreeGrafter"/>
</dbReference>
<organism evidence="3 4">
    <name type="scientific">Trichogramma brassicae</name>
    <dbReference type="NCBI Taxonomy" id="86971"/>
    <lineage>
        <taxon>Eukaryota</taxon>
        <taxon>Metazoa</taxon>
        <taxon>Ecdysozoa</taxon>
        <taxon>Arthropoda</taxon>
        <taxon>Hexapoda</taxon>
        <taxon>Insecta</taxon>
        <taxon>Pterygota</taxon>
        <taxon>Neoptera</taxon>
        <taxon>Endopterygota</taxon>
        <taxon>Hymenoptera</taxon>
        <taxon>Apocrita</taxon>
        <taxon>Proctotrupomorpha</taxon>
        <taxon>Chalcidoidea</taxon>
        <taxon>Trichogrammatidae</taxon>
        <taxon>Trichogramma</taxon>
    </lineage>
</organism>
<dbReference type="AlphaFoldDB" id="A0A6H5IW00"/>
<proteinExistence type="predicted"/>
<evidence type="ECO:0000313" key="3">
    <source>
        <dbReference type="EMBL" id="CAB0039048.1"/>
    </source>
</evidence>
<dbReference type="Gene3D" id="2.40.128.620">
    <property type="match status" value="1"/>
</dbReference>
<accession>A0A6H5IW00</accession>
<dbReference type="InterPro" id="IPR002172">
    <property type="entry name" value="LDrepeatLR_classA_rpt"/>
</dbReference>
<dbReference type="InterPro" id="IPR036055">
    <property type="entry name" value="LDL_receptor-like_sf"/>
</dbReference>
<keyword evidence="4" id="KW-1185">Reference proteome</keyword>
<dbReference type="PROSITE" id="PS01209">
    <property type="entry name" value="LDLRA_1"/>
    <property type="match status" value="1"/>
</dbReference>
<comment type="caution">
    <text evidence="2">Lacks conserved residue(s) required for the propagation of feature annotation.</text>
</comment>
<dbReference type="GO" id="GO:0030297">
    <property type="term" value="F:transmembrane receptor protein tyrosine kinase activator activity"/>
    <property type="evidence" value="ECO:0007669"/>
    <property type="project" value="TreeGrafter"/>
</dbReference>
<evidence type="ECO:0000256" key="1">
    <source>
        <dbReference type="ARBA" id="ARBA00023157"/>
    </source>
</evidence>
<name>A0A6H5IW00_9HYME</name>
<keyword evidence="1" id="KW-1015">Disulfide bond</keyword>
<dbReference type="CDD" id="cd00112">
    <property type="entry name" value="LDLa"/>
    <property type="match status" value="1"/>
</dbReference>
<gene>
    <name evidence="3" type="ORF">TBRA_LOCUS10809</name>
</gene>
<dbReference type="PROSITE" id="PS50068">
    <property type="entry name" value="LDLRA_2"/>
    <property type="match status" value="1"/>
</dbReference>
<evidence type="ECO:0000313" key="4">
    <source>
        <dbReference type="Proteomes" id="UP000479190"/>
    </source>
</evidence>
<dbReference type="SUPFAM" id="SSF57424">
    <property type="entry name" value="LDL receptor-like module"/>
    <property type="match status" value="1"/>
</dbReference>
<dbReference type="GO" id="GO:0043195">
    <property type="term" value="C:terminal bouton"/>
    <property type="evidence" value="ECO:0007669"/>
    <property type="project" value="TreeGrafter"/>
</dbReference>
<sequence length="308" mass="35747">MTSLRSADRCMLYRSSGSSSSSIVPHYATLCIQLVGDTSIRVIIITCLDIALRWNSSAIEQTEKELGELNDAISSYYIDDARRYRLTSSTRIGVKRERERRKKKTRTIECPMSDDGMERFACPTADEMGRYRCIDDHVLCDGFLDCPGSEDEDRHACLFYKTPMPSCAGREAVKRETCTPKTFYIERRHHTSSYCTVNNRQQQQQHHRTLLQQLHQQQQQLRSQRVQRIIVFVIIASFYVLPRVDTRITIVPGTRCFRLYIVKQGLRCKKSRFFTSNSLKNKYISNMPPSLSYSILSALRRIEQTNRT</sequence>
<dbReference type="InterPro" id="IPR023415">
    <property type="entry name" value="LDLR_class-A_CS"/>
</dbReference>
<evidence type="ECO:0000256" key="2">
    <source>
        <dbReference type="PROSITE-ProRule" id="PRU00124"/>
    </source>
</evidence>
<protein>
    <submittedName>
        <fullName evidence="3">Uncharacterized protein</fullName>
    </submittedName>
</protein>
<dbReference type="PANTHER" id="PTHR21105">
    <property type="entry name" value="GH16255P"/>
    <property type="match status" value="1"/>
</dbReference>
<dbReference type="EMBL" id="CADCXV010000933">
    <property type="protein sequence ID" value="CAB0039048.1"/>
    <property type="molecule type" value="Genomic_DNA"/>
</dbReference>
<reference evidence="3 4" key="1">
    <citation type="submission" date="2020-02" db="EMBL/GenBank/DDBJ databases">
        <authorList>
            <person name="Ferguson B K."/>
        </authorList>
    </citation>
    <scope>NUCLEOTIDE SEQUENCE [LARGE SCALE GENOMIC DNA]</scope>
</reference>
<dbReference type="PANTHER" id="PTHR21105:SF0">
    <property type="entry name" value="GH16255P"/>
    <property type="match status" value="1"/>
</dbReference>